<dbReference type="SUPFAM" id="SSF46785">
    <property type="entry name" value="Winged helix' DNA-binding domain"/>
    <property type="match status" value="1"/>
</dbReference>
<dbReference type="Gene3D" id="1.10.10.10">
    <property type="entry name" value="Winged helix-like DNA-binding domain superfamily/Winged helix DNA-binding domain"/>
    <property type="match status" value="1"/>
</dbReference>
<accession>A0ABW3ZSH6</accession>
<dbReference type="PANTHER" id="PTHR38465:SF1">
    <property type="entry name" value="HTH-TYPE TRANSCRIPTIONAL REGULATOR MJ1563-RELATED"/>
    <property type="match status" value="1"/>
</dbReference>
<comment type="caution">
    <text evidence="6">The sequence shown here is derived from an EMBL/GenBank/DDBJ whole genome shotgun (WGS) entry which is preliminary data.</text>
</comment>
<name>A0ABW3ZSH6_9BACI</name>
<dbReference type="Proteomes" id="UP001597178">
    <property type="component" value="Unassembled WGS sequence"/>
</dbReference>
<evidence type="ECO:0000313" key="6">
    <source>
        <dbReference type="EMBL" id="MFD1360980.1"/>
    </source>
</evidence>
<gene>
    <name evidence="6" type="ORF">ACFQ4A_04765</name>
</gene>
<evidence type="ECO:0000313" key="7">
    <source>
        <dbReference type="Proteomes" id="UP001597178"/>
    </source>
</evidence>
<reference evidence="7" key="1">
    <citation type="journal article" date="2019" name="Int. J. Syst. Evol. Microbiol.">
        <title>The Global Catalogue of Microorganisms (GCM) 10K type strain sequencing project: providing services to taxonomists for standard genome sequencing and annotation.</title>
        <authorList>
            <consortium name="The Broad Institute Genomics Platform"/>
            <consortium name="The Broad Institute Genome Sequencing Center for Infectious Disease"/>
            <person name="Wu L."/>
            <person name="Ma J."/>
        </authorList>
    </citation>
    <scope>NUCLEOTIDE SEQUENCE [LARGE SCALE GENOMIC DNA]</scope>
    <source>
        <strain evidence="7">CCUG 54822</strain>
    </source>
</reference>
<dbReference type="PANTHER" id="PTHR38465">
    <property type="entry name" value="HTH-TYPE TRANSCRIPTIONAL REGULATOR MJ1563-RELATED"/>
    <property type="match status" value="1"/>
</dbReference>
<protein>
    <recommendedName>
        <fullName evidence="4">HTH-type transcriptional regulator</fullName>
    </recommendedName>
</protein>
<dbReference type="RefSeq" id="WP_382398105.1">
    <property type="nucleotide sequence ID" value="NZ_JBHTNH010000005.1"/>
</dbReference>
<dbReference type="InterPro" id="IPR052362">
    <property type="entry name" value="HTH-GbsR_regulator"/>
</dbReference>
<feature type="domain" description="Transcription regulator TrmB N-terminal" evidence="5">
    <location>
        <begin position="25"/>
        <end position="89"/>
    </location>
</feature>
<evidence type="ECO:0000256" key="1">
    <source>
        <dbReference type="ARBA" id="ARBA00023015"/>
    </source>
</evidence>
<dbReference type="PIRSF" id="PIRSF006707">
    <property type="entry name" value="MJ1563"/>
    <property type="match status" value="1"/>
</dbReference>
<dbReference type="InterPro" id="IPR002831">
    <property type="entry name" value="Tscrpt_reg_TrmB_N"/>
</dbReference>
<evidence type="ECO:0000256" key="3">
    <source>
        <dbReference type="ARBA" id="ARBA00023163"/>
    </source>
</evidence>
<keyword evidence="7" id="KW-1185">Reference proteome</keyword>
<dbReference type="CDD" id="cd00090">
    <property type="entry name" value="HTH_ARSR"/>
    <property type="match status" value="1"/>
</dbReference>
<dbReference type="InterPro" id="IPR011991">
    <property type="entry name" value="ArsR-like_HTH"/>
</dbReference>
<evidence type="ECO:0000259" key="5">
    <source>
        <dbReference type="Pfam" id="PF01978"/>
    </source>
</evidence>
<dbReference type="InterPro" id="IPR026282">
    <property type="entry name" value="MJ1563"/>
</dbReference>
<dbReference type="InterPro" id="IPR036388">
    <property type="entry name" value="WH-like_DNA-bd_sf"/>
</dbReference>
<comment type="similarity">
    <text evidence="4">Belongs to the GbsR family.</text>
</comment>
<evidence type="ECO:0000256" key="4">
    <source>
        <dbReference type="PIRNR" id="PIRNR006707"/>
    </source>
</evidence>
<keyword evidence="3 4" id="KW-0804">Transcription</keyword>
<organism evidence="6 7">
    <name type="scientific">Lentibacillus salinarum</name>
    <dbReference type="NCBI Taxonomy" id="446820"/>
    <lineage>
        <taxon>Bacteria</taxon>
        <taxon>Bacillati</taxon>
        <taxon>Bacillota</taxon>
        <taxon>Bacilli</taxon>
        <taxon>Bacillales</taxon>
        <taxon>Bacillaceae</taxon>
        <taxon>Lentibacillus</taxon>
    </lineage>
</organism>
<evidence type="ECO:0000256" key="2">
    <source>
        <dbReference type="ARBA" id="ARBA00023125"/>
    </source>
</evidence>
<proteinExistence type="inferred from homology"/>
<dbReference type="EMBL" id="JBHTNH010000005">
    <property type="protein sequence ID" value="MFD1360980.1"/>
    <property type="molecule type" value="Genomic_DNA"/>
</dbReference>
<dbReference type="InterPro" id="IPR036390">
    <property type="entry name" value="WH_DNA-bd_sf"/>
</dbReference>
<sequence>MQESTNETETVTYQVINEFAKTIEMFGLSPSKARLFVYLYLQEQPKTLDEMSEALGKSKTSMSTSVRSLSDAGLVTLVWRKGVRKDLYEANSQLFKLFMSHYANQWINTTLHQREALEKIQQNLISCDTHAPKLLDNLNEIIAFHNQIESSFHHLK</sequence>
<dbReference type="Pfam" id="PF01978">
    <property type="entry name" value="TrmB"/>
    <property type="match status" value="1"/>
</dbReference>
<keyword evidence="2 4" id="KW-0238">DNA-binding</keyword>
<keyword evidence="1 4" id="KW-0805">Transcription regulation</keyword>